<dbReference type="InterPro" id="IPR016162">
    <property type="entry name" value="Ald_DH_N"/>
</dbReference>
<dbReference type="InterPro" id="IPR012394">
    <property type="entry name" value="Aldehyde_DH_NAD(P)"/>
</dbReference>
<dbReference type="InterPro" id="IPR016163">
    <property type="entry name" value="Ald_DH_C"/>
</dbReference>
<evidence type="ECO:0000256" key="2">
    <source>
        <dbReference type="ARBA" id="ARBA00023002"/>
    </source>
</evidence>
<keyword evidence="3" id="KW-0520">NAD</keyword>
<feature type="active site" evidence="5">
    <location>
        <position position="197"/>
    </location>
</feature>
<dbReference type="EMBL" id="OV651814">
    <property type="protein sequence ID" value="CAH1106678.1"/>
    <property type="molecule type" value="Genomic_DNA"/>
</dbReference>
<protein>
    <recommendedName>
        <fullName evidence="4">Aldehyde dehydrogenase</fullName>
    </recommendedName>
</protein>
<dbReference type="AlphaFoldDB" id="A0A9P0CUY3"/>
<dbReference type="FunFam" id="3.40.309.10:FF:000003">
    <property type="entry name" value="Aldehyde dehydrogenase"/>
    <property type="match status" value="1"/>
</dbReference>
<dbReference type="InterPro" id="IPR029510">
    <property type="entry name" value="Ald_DH_CS_GLU"/>
</dbReference>
<dbReference type="PANTHER" id="PTHR43570:SF16">
    <property type="entry name" value="ALDEHYDE DEHYDROGENASE TYPE III, ISOFORM Q"/>
    <property type="match status" value="1"/>
</dbReference>
<evidence type="ECO:0000256" key="3">
    <source>
        <dbReference type="ARBA" id="ARBA00023027"/>
    </source>
</evidence>
<organism evidence="9 10">
    <name type="scientific">Psylliodes chrysocephalus</name>
    <dbReference type="NCBI Taxonomy" id="3402493"/>
    <lineage>
        <taxon>Eukaryota</taxon>
        <taxon>Metazoa</taxon>
        <taxon>Ecdysozoa</taxon>
        <taxon>Arthropoda</taxon>
        <taxon>Hexapoda</taxon>
        <taxon>Insecta</taxon>
        <taxon>Pterygota</taxon>
        <taxon>Neoptera</taxon>
        <taxon>Endopterygota</taxon>
        <taxon>Coleoptera</taxon>
        <taxon>Polyphaga</taxon>
        <taxon>Cucujiformia</taxon>
        <taxon>Chrysomeloidea</taxon>
        <taxon>Chrysomelidae</taxon>
        <taxon>Galerucinae</taxon>
        <taxon>Alticini</taxon>
        <taxon>Psylliodes</taxon>
    </lineage>
</organism>
<evidence type="ECO:0000256" key="7">
    <source>
        <dbReference type="RuleBase" id="RU003345"/>
    </source>
</evidence>
<evidence type="ECO:0000256" key="1">
    <source>
        <dbReference type="ARBA" id="ARBA00009986"/>
    </source>
</evidence>
<dbReference type="GO" id="GO:0004029">
    <property type="term" value="F:aldehyde dehydrogenase (NAD+) activity"/>
    <property type="evidence" value="ECO:0007669"/>
    <property type="project" value="TreeGrafter"/>
</dbReference>
<evidence type="ECO:0000313" key="9">
    <source>
        <dbReference type="EMBL" id="CAH1106678.1"/>
    </source>
</evidence>
<dbReference type="GO" id="GO:0006081">
    <property type="term" value="P:aldehyde metabolic process"/>
    <property type="evidence" value="ECO:0007669"/>
    <property type="project" value="InterPro"/>
</dbReference>
<proteinExistence type="inferred from homology"/>
<dbReference type="InterPro" id="IPR015590">
    <property type="entry name" value="Aldehyde_DH_dom"/>
</dbReference>
<name>A0A9P0CUY3_9CUCU</name>
<reference evidence="9" key="1">
    <citation type="submission" date="2022-01" db="EMBL/GenBank/DDBJ databases">
        <authorList>
            <person name="King R."/>
        </authorList>
    </citation>
    <scope>NUCLEOTIDE SEQUENCE</scope>
</reference>
<feature type="active site" evidence="5 6">
    <location>
        <position position="163"/>
    </location>
</feature>
<dbReference type="Proteomes" id="UP001153636">
    <property type="component" value="Chromosome 2"/>
</dbReference>
<dbReference type="Gene3D" id="3.40.605.10">
    <property type="entry name" value="Aldehyde Dehydrogenase, Chain A, domain 1"/>
    <property type="match status" value="1"/>
</dbReference>
<evidence type="ECO:0000313" key="10">
    <source>
        <dbReference type="Proteomes" id="UP001153636"/>
    </source>
</evidence>
<keyword evidence="2 4" id="KW-0560">Oxidoreductase</keyword>
<dbReference type="PIRSF" id="PIRSF036492">
    <property type="entry name" value="ALDH"/>
    <property type="match status" value="1"/>
</dbReference>
<dbReference type="SUPFAM" id="SSF53720">
    <property type="entry name" value="ALDH-like"/>
    <property type="match status" value="1"/>
</dbReference>
<sequence length="452" mass="50816">MAWLRRCIRHETETCEIELVANDLRHTLMELKEWAEPKSPEKRLINILDGVYIYKDPYGVVLIIGAWNYPILLSLGPVVGAIAAGNTVILKPSELSPHTAHFIATVLTKYLDRECFQVYLGGIEETSNLLEQKFDYIFFTGSTQVGKIVHQAAAKNLTPCTLELGGKSPVYLDETADMEKATRRILWGKLLNSGQTCISPDYLLCSKETEKIFLQNAKKILTEFYGSDPKNSTYLSKIVTERHFKRLIEFIKPENIAIGGKINVDERIITPTILINVDPNDRVMQEEIFGPILPIVNVKNYQEAIKFINEREKPLALYIFTKDKEVRNSILTQTSSGGAAVNDTATHLITENLPFGGVGFSGMGSYHGRQGFDTFSHKKSVLIKDFGGFTELALSLRYPPYNDAKTTITNAILKKRKGIPTEYIKNAGIFSVGFACSYMFHFMWCLIDGCKC</sequence>
<dbReference type="InterPro" id="IPR016161">
    <property type="entry name" value="Ald_DH/histidinol_DH"/>
</dbReference>
<evidence type="ECO:0000256" key="5">
    <source>
        <dbReference type="PIRSR" id="PIRSR036492-1"/>
    </source>
</evidence>
<evidence type="ECO:0000256" key="4">
    <source>
        <dbReference type="PIRNR" id="PIRNR036492"/>
    </source>
</evidence>
<dbReference type="Pfam" id="PF00171">
    <property type="entry name" value="Aldedh"/>
    <property type="match status" value="1"/>
</dbReference>
<dbReference type="PROSITE" id="PS00687">
    <property type="entry name" value="ALDEHYDE_DEHYDR_GLU"/>
    <property type="match status" value="1"/>
</dbReference>
<dbReference type="PANTHER" id="PTHR43570">
    <property type="entry name" value="ALDEHYDE DEHYDROGENASE"/>
    <property type="match status" value="1"/>
</dbReference>
<evidence type="ECO:0000259" key="8">
    <source>
        <dbReference type="Pfam" id="PF00171"/>
    </source>
</evidence>
<dbReference type="FunFam" id="3.40.605.10:FF:000004">
    <property type="entry name" value="Aldehyde dehydrogenase"/>
    <property type="match status" value="1"/>
</dbReference>
<comment type="similarity">
    <text evidence="1 4 7">Belongs to the aldehyde dehydrogenase family.</text>
</comment>
<feature type="domain" description="Aldehyde dehydrogenase" evidence="8">
    <location>
        <begin position="48"/>
        <end position="381"/>
    </location>
</feature>
<dbReference type="Gene3D" id="3.40.309.10">
    <property type="entry name" value="Aldehyde Dehydrogenase, Chain A, domain 2"/>
    <property type="match status" value="1"/>
</dbReference>
<keyword evidence="10" id="KW-1185">Reference proteome</keyword>
<accession>A0A9P0CUY3</accession>
<dbReference type="GO" id="GO:0005737">
    <property type="term" value="C:cytoplasm"/>
    <property type="evidence" value="ECO:0007669"/>
    <property type="project" value="TreeGrafter"/>
</dbReference>
<dbReference type="OrthoDB" id="440325at2759"/>
<gene>
    <name evidence="9" type="ORF">PSYICH_LOCUS7175</name>
</gene>
<evidence type="ECO:0000256" key="6">
    <source>
        <dbReference type="PROSITE-ProRule" id="PRU10007"/>
    </source>
</evidence>